<dbReference type="Pfam" id="PF18754">
    <property type="entry name" value="Nmad3"/>
    <property type="match status" value="1"/>
</dbReference>
<evidence type="ECO:0000259" key="1">
    <source>
        <dbReference type="Pfam" id="PF18754"/>
    </source>
</evidence>
<name>A0ABS0N7M3_9NEIS</name>
<sequence length="295" mass="33737">MKLIFSRKGFDSSAGGIPSPILPDGRMVSLPIPANPYDKKTLHDVYLDGIDIHQMVDDLSGGKAPEHIHLDPDLRRHPQQTPPYWRPAFGQVNAAQTHLNNHQVGIDDVFLFFGWFKEVELSSTGRWQYKKAAPDIQVMFGWLEIGEIFNTIKDRAQALSKYPWLIEHPHFNQENYKHPSNTVYLAKDKSAYSDKALYGGGVFPSFSPALQLTKNGMGRSVWQLPEWFYPVDDHALSYHSNLDYWKCSDDPKYVVLHSAKRGQEFIIDGAYYPQLENWFASIIKNHSSTIKDSEL</sequence>
<comment type="caution">
    <text evidence="2">The sequence shown here is derived from an EMBL/GenBank/DDBJ whole genome shotgun (WGS) entry which is preliminary data.</text>
</comment>
<accession>A0ABS0N7M3</accession>
<dbReference type="EMBL" id="JACSGR010000001">
    <property type="protein sequence ID" value="MBH5328313.1"/>
    <property type="molecule type" value="Genomic_DNA"/>
</dbReference>
<dbReference type="InterPro" id="IPR041135">
    <property type="entry name" value="Nmad3"/>
</dbReference>
<organism evidence="2 3">
    <name type="scientific">Eikenella glucosivorans</name>
    <dbReference type="NCBI Taxonomy" id="2766967"/>
    <lineage>
        <taxon>Bacteria</taxon>
        <taxon>Pseudomonadati</taxon>
        <taxon>Pseudomonadota</taxon>
        <taxon>Betaproteobacteria</taxon>
        <taxon>Neisseriales</taxon>
        <taxon>Neisseriaceae</taxon>
        <taxon>Eikenella</taxon>
    </lineage>
</organism>
<keyword evidence="3" id="KW-1185">Reference proteome</keyword>
<gene>
    <name evidence="2" type="ORF">H9Q10_01315</name>
</gene>
<proteinExistence type="predicted"/>
<dbReference type="RefSeq" id="WP_197902233.1">
    <property type="nucleotide sequence ID" value="NZ_JACSGR010000001.1"/>
</dbReference>
<dbReference type="Proteomes" id="UP000768471">
    <property type="component" value="Unassembled WGS sequence"/>
</dbReference>
<protein>
    <recommendedName>
        <fullName evidence="1">Nucleotide modification associated domain-containing protein</fullName>
    </recommendedName>
</protein>
<evidence type="ECO:0000313" key="3">
    <source>
        <dbReference type="Proteomes" id="UP000768471"/>
    </source>
</evidence>
<evidence type="ECO:0000313" key="2">
    <source>
        <dbReference type="EMBL" id="MBH5328313.1"/>
    </source>
</evidence>
<feature type="domain" description="Nucleotide modification associated" evidence="1">
    <location>
        <begin position="2"/>
        <end position="268"/>
    </location>
</feature>
<reference evidence="2 3" key="1">
    <citation type="submission" date="2020-09" db="EMBL/GenBank/DDBJ databases">
        <title>Eikenella S3660 sp. nov., isolated from a throat swab.</title>
        <authorList>
            <person name="Buhl M."/>
        </authorList>
    </citation>
    <scope>NUCLEOTIDE SEQUENCE [LARGE SCALE GENOMIC DNA]</scope>
    <source>
        <strain evidence="2 3">S3360</strain>
    </source>
</reference>